<keyword evidence="4" id="KW-1185">Reference proteome</keyword>
<sequence length="157" mass="16364">MIGSAIGVVDLLAIVAIGGGLLLAGVGGRRYLRLRAVARRAVETTGTINGKRIQLVRGSGGSQSYVPVVDYEYRTPTERREGTTVYPGNSQFAKQFGPESAAETAVADYEPGGQTTVYYDPDDPAHSFLIANPQTATAISLVVIGLAALVGGVLLVV</sequence>
<dbReference type="Proteomes" id="UP000315385">
    <property type="component" value="Unassembled WGS sequence"/>
</dbReference>
<dbReference type="Pfam" id="PF12158">
    <property type="entry name" value="DUF3592"/>
    <property type="match status" value="1"/>
</dbReference>
<feature type="transmembrane region" description="Helical" evidence="1">
    <location>
        <begin position="6"/>
        <end position="26"/>
    </location>
</feature>
<protein>
    <submittedName>
        <fullName evidence="3">DUF3592 domain-containing protein</fullName>
    </submittedName>
</protein>
<keyword evidence="1" id="KW-1133">Transmembrane helix</keyword>
<dbReference type="RefSeq" id="WP_142442117.1">
    <property type="nucleotide sequence ID" value="NZ_SESI01000001.1"/>
</dbReference>
<reference evidence="3 4" key="1">
    <citation type="submission" date="2019-02" db="EMBL/GenBank/DDBJ databases">
        <title>Halonotius sp. a new haloqrchaeon isolated from saline water.</title>
        <authorList>
            <person name="Duran-Viseras A."/>
            <person name="Sanchez-Porro C."/>
            <person name="Ventosa A."/>
        </authorList>
    </citation>
    <scope>NUCLEOTIDE SEQUENCE [LARGE SCALE GENOMIC DNA]</scope>
    <source>
        <strain evidence="3 4">F9-27</strain>
    </source>
</reference>
<evidence type="ECO:0000313" key="4">
    <source>
        <dbReference type="Proteomes" id="UP000315385"/>
    </source>
</evidence>
<dbReference type="OrthoDB" id="186649at2157"/>
<evidence type="ECO:0000256" key="1">
    <source>
        <dbReference type="SAM" id="Phobius"/>
    </source>
</evidence>
<accession>A0A544QQ28</accession>
<comment type="caution">
    <text evidence="3">The sequence shown here is derived from an EMBL/GenBank/DDBJ whole genome shotgun (WGS) entry which is preliminary data.</text>
</comment>
<dbReference type="InterPro" id="IPR021994">
    <property type="entry name" value="DUF3592"/>
</dbReference>
<feature type="transmembrane region" description="Helical" evidence="1">
    <location>
        <begin position="136"/>
        <end position="156"/>
    </location>
</feature>
<dbReference type="AlphaFoldDB" id="A0A544QQ28"/>
<gene>
    <name evidence="3" type="ORF">EWF95_00970</name>
</gene>
<keyword evidence="1" id="KW-0472">Membrane</keyword>
<feature type="domain" description="DUF3592" evidence="2">
    <location>
        <begin position="44"/>
        <end position="131"/>
    </location>
</feature>
<name>A0A544QQ28_9EURY</name>
<keyword evidence="1" id="KW-0812">Transmembrane</keyword>
<dbReference type="EMBL" id="SESI01000001">
    <property type="protein sequence ID" value="TQQ81548.1"/>
    <property type="molecule type" value="Genomic_DNA"/>
</dbReference>
<evidence type="ECO:0000259" key="2">
    <source>
        <dbReference type="Pfam" id="PF12158"/>
    </source>
</evidence>
<proteinExistence type="predicted"/>
<organism evidence="3 4">
    <name type="scientific">Halonotius roseus</name>
    <dbReference type="NCBI Taxonomy" id="2511997"/>
    <lineage>
        <taxon>Archaea</taxon>
        <taxon>Methanobacteriati</taxon>
        <taxon>Methanobacteriota</taxon>
        <taxon>Stenosarchaea group</taxon>
        <taxon>Halobacteria</taxon>
        <taxon>Halobacteriales</taxon>
        <taxon>Haloferacaceae</taxon>
        <taxon>Halonotius</taxon>
    </lineage>
</organism>
<evidence type="ECO:0000313" key="3">
    <source>
        <dbReference type="EMBL" id="TQQ81548.1"/>
    </source>
</evidence>